<dbReference type="AlphaFoldDB" id="A0A554VCK4"/>
<proteinExistence type="predicted"/>
<gene>
    <name evidence="1" type="ORF">FOF46_26355</name>
</gene>
<reference evidence="1 2" key="1">
    <citation type="submission" date="2019-07" db="EMBL/GenBank/DDBJ databases">
        <title>The draft genome sequence of Aquimarina algiphila M91.</title>
        <authorList>
            <person name="Meng X."/>
        </authorList>
    </citation>
    <scope>NUCLEOTIDE SEQUENCE [LARGE SCALE GENOMIC DNA]</scope>
    <source>
        <strain evidence="1 2">M91</strain>
    </source>
</reference>
<evidence type="ECO:0000313" key="2">
    <source>
        <dbReference type="Proteomes" id="UP000318833"/>
    </source>
</evidence>
<dbReference type="Proteomes" id="UP000318833">
    <property type="component" value="Unassembled WGS sequence"/>
</dbReference>
<evidence type="ECO:0000313" key="1">
    <source>
        <dbReference type="EMBL" id="TSE04449.1"/>
    </source>
</evidence>
<evidence type="ECO:0008006" key="3">
    <source>
        <dbReference type="Google" id="ProtNLM"/>
    </source>
</evidence>
<dbReference type="EMBL" id="VLNR01000081">
    <property type="protein sequence ID" value="TSE04449.1"/>
    <property type="molecule type" value="Genomic_DNA"/>
</dbReference>
<comment type="caution">
    <text evidence="1">The sequence shown here is derived from an EMBL/GenBank/DDBJ whole genome shotgun (WGS) entry which is preliminary data.</text>
</comment>
<sequence length="209" mass="24574">MILKRGHYLAPNYQTYDFNDFLVGTTKYEAPVETGVWHSHEKPVISFVLYGGNKEYRKGKEIERLEGAINYYHAHELHKNIYTKFPSKHISLEIDDTFLTKYEHTEESIELAVTKNHDARFTFIKLLNEAEINDLQSYSSIEMLLLTFLENSLNSKDDLLFPKWMLSIRDILNDRWNENISLKELSDNVNVHPTTISKNFRTYFQCTLG</sequence>
<keyword evidence="2" id="KW-1185">Reference proteome</keyword>
<organism evidence="1 2">
    <name type="scientific">Aquimarina algiphila</name>
    <dbReference type="NCBI Taxonomy" id="2047982"/>
    <lineage>
        <taxon>Bacteria</taxon>
        <taxon>Pseudomonadati</taxon>
        <taxon>Bacteroidota</taxon>
        <taxon>Flavobacteriia</taxon>
        <taxon>Flavobacteriales</taxon>
        <taxon>Flavobacteriaceae</taxon>
        <taxon>Aquimarina</taxon>
    </lineage>
</organism>
<dbReference type="RefSeq" id="WP_143918528.1">
    <property type="nucleotide sequence ID" value="NZ_CANMIK010000083.1"/>
</dbReference>
<protein>
    <recommendedName>
        <fullName evidence="3">AraC family transcriptional regulator</fullName>
    </recommendedName>
</protein>
<accession>A0A554VCK4</accession>
<name>A0A554VCK4_9FLAO</name>
<dbReference type="OrthoDB" id="511992at2"/>